<comment type="caution">
    <text evidence="3">The sequence shown here is derived from an EMBL/GenBank/DDBJ whole genome shotgun (WGS) entry which is preliminary data.</text>
</comment>
<dbReference type="PROSITE" id="PS50132">
    <property type="entry name" value="RGS"/>
    <property type="match status" value="1"/>
</dbReference>
<protein>
    <recommendedName>
        <fullName evidence="2">RGS domain-containing protein</fullName>
    </recommendedName>
</protein>
<evidence type="ECO:0000313" key="3">
    <source>
        <dbReference type="EMBL" id="ETO10837.1"/>
    </source>
</evidence>
<dbReference type="Proteomes" id="UP000023152">
    <property type="component" value="Unassembled WGS sequence"/>
</dbReference>
<feature type="region of interest" description="Disordered" evidence="1">
    <location>
        <begin position="38"/>
        <end position="58"/>
    </location>
</feature>
<proteinExistence type="predicted"/>
<evidence type="ECO:0000259" key="2">
    <source>
        <dbReference type="PROSITE" id="PS50132"/>
    </source>
</evidence>
<sequence length="323" mass="37392">QANSLVVDGNTYQLLCAHFNRAMLEYQHLSKDPSVDVKSQARRSSMSSKSHTKVVDTDSEETSNAVQIVNRCRSLLLAVILWLYKDVKGPNQSNVSSIFYFLKLFYTRIWGEQFSSLLTNGCLYGLLEEFCKNPLCERNNTFWQGQQDFDEYALDLFSQLWLTYENEVFEYCKQERTFFLHFVRSQPTQSLNADSNVDLNADLDSQSRSQQHLLLNSTLNTSVLANTSAKKQTDIQQRKSKYVKSLKRSSNLRESKQGTYIILYIYLFTCVKKNIKKWTIDPIAFDNYQNGNRSFNRIAFVAYHVSPKSSCKRNCCFAIAARF</sequence>
<evidence type="ECO:0000313" key="4">
    <source>
        <dbReference type="Proteomes" id="UP000023152"/>
    </source>
</evidence>
<gene>
    <name evidence="3" type="ORF">RFI_26540</name>
</gene>
<evidence type="ECO:0000256" key="1">
    <source>
        <dbReference type="SAM" id="MobiDB-lite"/>
    </source>
</evidence>
<dbReference type="AlphaFoldDB" id="X6MBK1"/>
<keyword evidence="4" id="KW-1185">Reference proteome</keyword>
<feature type="domain" description="RGS" evidence="2">
    <location>
        <begin position="113"/>
        <end position="150"/>
    </location>
</feature>
<feature type="non-terminal residue" evidence="3">
    <location>
        <position position="1"/>
    </location>
</feature>
<dbReference type="InterPro" id="IPR016137">
    <property type="entry name" value="RGS"/>
</dbReference>
<name>X6MBK1_RETFI</name>
<accession>X6MBK1</accession>
<reference evidence="3 4" key="1">
    <citation type="journal article" date="2013" name="Curr. Biol.">
        <title>The Genome of the Foraminiferan Reticulomyxa filosa.</title>
        <authorList>
            <person name="Glockner G."/>
            <person name="Hulsmann N."/>
            <person name="Schleicher M."/>
            <person name="Noegel A.A."/>
            <person name="Eichinger L."/>
            <person name="Gallinger C."/>
            <person name="Pawlowski J."/>
            <person name="Sierra R."/>
            <person name="Euteneuer U."/>
            <person name="Pillet L."/>
            <person name="Moustafa A."/>
            <person name="Platzer M."/>
            <person name="Groth M."/>
            <person name="Szafranski K."/>
            <person name="Schliwa M."/>
        </authorList>
    </citation>
    <scope>NUCLEOTIDE SEQUENCE [LARGE SCALE GENOMIC DNA]</scope>
</reference>
<organism evidence="3 4">
    <name type="scientific">Reticulomyxa filosa</name>
    <dbReference type="NCBI Taxonomy" id="46433"/>
    <lineage>
        <taxon>Eukaryota</taxon>
        <taxon>Sar</taxon>
        <taxon>Rhizaria</taxon>
        <taxon>Retaria</taxon>
        <taxon>Foraminifera</taxon>
        <taxon>Monothalamids</taxon>
        <taxon>Reticulomyxidae</taxon>
        <taxon>Reticulomyxa</taxon>
    </lineage>
</organism>
<dbReference type="EMBL" id="ASPP01023079">
    <property type="protein sequence ID" value="ETO10837.1"/>
    <property type="molecule type" value="Genomic_DNA"/>
</dbReference>